<name>A0ABM7YX29_NOSCO</name>
<evidence type="ECO:0000256" key="1">
    <source>
        <dbReference type="ARBA" id="ARBA00004651"/>
    </source>
</evidence>
<proteinExistence type="predicted"/>
<evidence type="ECO:0000313" key="8">
    <source>
        <dbReference type="Proteomes" id="UP001055453"/>
    </source>
</evidence>
<keyword evidence="2" id="KW-1003">Cell membrane</keyword>
<dbReference type="InterPro" id="IPR001851">
    <property type="entry name" value="ABC_transp_permease"/>
</dbReference>
<gene>
    <name evidence="7" type="ORF">ANSO36C_10200</name>
</gene>
<evidence type="ECO:0000256" key="6">
    <source>
        <dbReference type="SAM" id="Phobius"/>
    </source>
</evidence>
<reference evidence="7" key="1">
    <citation type="submission" date="2022-04" db="EMBL/GenBank/DDBJ databases">
        <title>Complete genome sequence of a cyanobacterium, Nostoc sp. SO-36, isolated in Antarctica.</title>
        <authorList>
            <person name="Kanesaki Y."/>
            <person name="Effendi D."/>
            <person name="Sakamoto T."/>
            <person name="Ohtani S."/>
            <person name="Awai K."/>
        </authorList>
    </citation>
    <scope>NUCLEOTIDE SEQUENCE</scope>
    <source>
        <strain evidence="7">SO-36</strain>
    </source>
</reference>
<evidence type="ECO:0000256" key="2">
    <source>
        <dbReference type="ARBA" id="ARBA00022475"/>
    </source>
</evidence>
<comment type="subcellular location">
    <subcellularLocation>
        <location evidence="1">Cell membrane</location>
        <topology evidence="1">Multi-pass membrane protein</topology>
    </subcellularLocation>
</comment>
<keyword evidence="8" id="KW-1185">Reference proteome</keyword>
<keyword evidence="5 6" id="KW-0472">Membrane</keyword>
<dbReference type="RefSeq" id="WP_251958662.1">
    <property type="nucleotide sequence ID" value="NZ_AP025732.1"/>
</dbReference>
<dbReference type="Pfam" id="PF02653">
    <property type="entry name" value="BPD_transp_2"/>
    <property type="match status" value="1"/>
</dbReference>
<dbReference type="EMBL" id="AP025732">
    <property type="protein sequence ID" value="BDI15218.1"/>
    <property type="molecule type" value="Genomic_DNA"/>
</dbReference>
<protein>
    <submittedName>
        <fullName evidence="7">Uncharacterized protein</fullName>
    </submittedName>
</protein>
<keyword evidence="3 6" id="KW-0812">Transmembrane</keyword>
<sequence>MGVNPNGVKLLVYTFSGLLSGLAGVVLAVRLGAGQPVAAFGWERMRSPQPLWEEPFSQGVREACFRR</sequence>
<keyword evidence="4 6" id="KW-1133">Transmembrane helix</keyword>
<accession>A0ABM7YX29</accession>
<evidence type="ECO:0000256" key="5">
    <source>
        <dbReference type="ARBA" id="ARBA00023136"/>
    </source>
</evidence>
<dbReference type="Proteomes" id="UP001055453">
    <property type="component" value="Chromosome"/>
</dbReference>
<evidence type="ECO:0000313" key="7">
    <source>
        <dbReference type="EMBL" id="BDI15218.1"/>
    </source>
</evidence>
<evidence type="ECO:0000256" key="4">
    <source>
        <dbReference type="ARBA" id="ARBA00022989"/>
    </source>
</evidence>
<organism evidence="7 8">
    <name type="scientific">Nostoc cf. commune SO-36</name>
    <dbReference type="NCBI Taxonomy" id="449208"/>
    <lineage>
        <taxon>Bacteria</taxon>
        <taxon>Bacillati</taxon>
        <taxon>Cyanobacteriota</taxon>
        <taxon>Cyanophyceae</taxon>
        <taxon>Nostocales</taxon>
        <taxon>Nostocaceae</taxon>
        <taxon>Nostoc</taxon>
    </lineage>
</organism>
<feature type="transmembrane region" description="Helical" evidence="6">
    <location>
        <begin position="12"/>
        <end position="33"/>
    </location>
</feature>
<evidence type="ECO:0000256" key="3">
    <source>
        <dbReference type="ARBA" id="ARBA00022692"/>
    </source>
</evidence>